<dbReference type="Proteomes" id="UP001220377">
    <property type="component" value="Chromosome"/>
</dbReference>
<evidence type="ECO:0008006" key="3">
    <source>
        <dbReference type="Google" id="ProtNLM"/>
    </source>
</evidence>
<evidence type="ECO:0000313" key="2">
    <source>
        <dbReference type="Proteomes" id="UP001220377"/>
    </source>
</evidence>
<reference evidence="1 2" key="1">
    <citation type="submission" date="2023-02" db="EMBL/GenBank/DDBJ databases">
        <title>Genome sequence of Lacticaseibacillus sp. KACC 23028.</title>
        <authorList>
            <person name="Kim S."/>
            <person name="Heo J."/>
            <person name="Kwon S.-W."/>
        </authorList>
    </citation>
    <scope>NUCLEOTIDE SEQUENCE [LARGE SCALE GENOMIC DNA]</scope>
    <source>
        <strain evidence="1 2">KACC 23028</strain>
    </source>
</reference>
<sequence>MQLLDKYKADVSTLLETATPENFATVVRAIELSSHYMTLALGSTQLDAASQDDTGDYGAAKALLDQMQPKPATSAQAAAMADVALEPAAPANENTGAVAPAPTDEFKVERKLIGAIAGNHFFTEAAVRDLDLADGDTVRISDDDDFDGEEEVTIIERNRSTAEPNIETMTGAVIERDDNLPADYAFYADKDVHGDVLMRTNDDLPFTFLIKPNDAARLALRSGDIVDLSWYRTDGPQVATVTWVYKDKQGLKPVRHVAKPKKKQAKAEANANADADATPIVTAKTYDPQIKFTLDGKKILLIGNVKSLPGLKAVITAHNGGNVVATDATKGAQLKHKLERTDVAVLITDEVHHITTNTSVKIAKKLRVPYAVANSDAPLNVERALYRALSGMPAYEPSAGDFDYPEV</sequence>
<name>A0ABY7WW68_9LACO</name>
<proteinExistence type="predicted"/>
<organism evidence="1 2">
    <name type="scientific">Lacticaseibacillus pabuli</name>
    <dbReference type="NCBI Taxonomy" id="3025672"/>
    <lineage>
        <taxon>Bacteria</taxon>
        <taxon>Bacillati</taxon>
        <taxon>Bacillota</taxon>
        <taxon>Bacilli</taxon>
        <taxon>Lactobacillales</taxon>
        <taxon>Lactobacillaceae</taxon>
        <taxon>Lacticaseibacillus</taxon>
    </lineage>
</organism>
<dbReference type="EMBL" id="CP117884">
    <property type="protein sequence ID" value="WDF83753.1"/>
    <property type="molecule type" value="Genomic_DNA"/>
</dbReference>
<keyword evidence="2" id="KW-1185">Reference proteome</keyword>
<protein>
    <recommendedName>
        <fullName evidence="3">DUF2325 domain-containing protein</fullName>
    </recommendedName>
</protein>
<gene>
    <name evidence="1" type="ORF">PQ472_05810</name>
</gene>
<dbReference type="RefSeq" id="WP_274262134.1">
    <property type="nucleotide sequence ID" value="NZ_CP117884.1"/>
</dbReference>
<accession>A0ABY7WW68</accession>
<evidence type="ECO:0000313" key="1">
    <source>
        <dbReference type="EMBL" id="WDF83753.1"/>
    </source>
</evidence>